<feature type="non-terminal residue" evidence="2">
    <location>
        <position position="23"/>
    </location>
</feature>
<dbReference type="AlphaFoldDB" id="A0A8S2WA19"/>
<accession>A0A8S2WA19</accession>
<dbReference type="EMBL" id="CAJOBH010060573">
    <property type="protein sequence ID" value="CAF4422686.1"/>
    <property type="molecule type" value="Genomic_DNA"/>
</dbReference>
<evidence type="ECO:0000313" key="3">
    <source>
        <dbReference type="EMBL" id="CAF4538982.1"/>
    </source>
</evidence>
<sequence length="23" mass="2412">MASSSINNNISNSLEPVPLPAQK</sequence>
<evidence type="ECO:0000313" key="5">
    <source>
        <dbReference type="Proteomes" id="UP000681967"/>
    </source>
</evidence>
<name>A0A8S2WA19_9BILA</name>
<evidence type="ECO:0000313" key="2">
    <source>
        <dbReference type="EMBL" id="CAF4422686.1"/>
    </source>
</evidence>
<evidence type="ECO:0000256" key="1">
    <source>
        <dbReference type="SAM" id="MobiDB-lite"/>
    </source>
</evidence>
<dbReference type="Proteomes" id="UP000681967">
    <property type="component" value="Unassembled WGS sequence"/>
</dbReference>
<dbReference type="EMBL" id="CAJOBJ010090160">
    <property type="protein sequence ID" value="CAF4538982.1"/>
    <property type="molecule type" value="Genomic_DNA"/>
</dbReference>
<feature type="region of interest" description="Disordered" evidence="1">
    <location>
        <begin position="1"/>
        <end position="23"/>
    </location>
</feature>
<dbReference type="Proteomes" id="UP000681720">
    <property type="component" value="Unassembled WGS sequence"/>
</dbReference>
<evidence type="ECO:0000313" key="4">
    <source>
        <dbReference type="EMBL" id="CAF4770747.1"/>
    </source>
</evidence>
<dbReference type="EMBL" id="CAJOBI010141685">
    <property type="protein sequence ID" value="CAF4770747.1"/>
    <property type="molecule type" value="Genomic_DNA"/>
</dbReference>
<reference evidence="2" key="1">
    <citation type="submission" date="2021-02" db="EMBL/GenBank/DDBJ databases">
        <authorList>
            <person name="Nowell W R."/>
        </authorList>
    </citation>
    <scope>NUCLEOTIDE SEQUENCE</scope>
</reference>
<feature type="compositionally biased region" description="Low complexity" evidence="1">
    <location>
        <begin position="1"/>
        <end position="13"/>
    </location>
</feature>
<comment type="caution">
    <text evidence="2">The sequence shown here is derived from an EMBL/GenBank/DDBJ whole genome shotgun (WGS) entry which is preliminary data.</text>
</comment>
<dbReference type="Proteomes" id="UP000676336">
    <property type="component" value="Unassembled WGS sequence"/>
</dbReference>
<protein>
    <submittedName>
        <fullName evidence="2">Uncharacterized protein</fullName>
    </submittedName>
</protein>
<proteinExistence type="predicted"/>
<organism evidence="2 5">
    <name type="scientific">Rotaria magnacalcarata</name>
    <dbReference type="NCBI Taxonomy" id="392030"/>
    <lineage>
        <taxon>Eukaryota</taxon>
        <taxon>Metazoa</taxon>
        <taxon>Spiralia</taxon>
        <taxon>Gnathifera</taxon>
        <taxon>Rotifera</taxon>
        <taxon>Eurotatoria</taxon>
        <taxon>Bdelloidea</taxon>
        <taxon>Philodinida</taxon>
        <taxon>Philodinidae</taxon>
        <taxon>Rotaria</taxon>
    </lineage>
</organism>
<gene>
    <name evidence="2" type="ORF">BYL167_LOCUS32539</name>
    <name evidence="3" type="ORF">GIL414_LOCUS36335</name>
    <name evidence="4" type="ORF">SMN809_LOCUS45924</name>
</gene>